<name>A0AAN9J744_CLITE</name>
<dbReference type="EMBL" id="JAYKXN010000004">
    <property type="protein sequence ID" value="KAK7293408.1"/>
    <property type="molecule type" value="Genomic_DNA"/>
</dbReference>
<comment type="caution">
    <text evidence="1">The sequence shown here is derived from an EMBL/GenBank/DDBJ whole genome shotgun (WGS) entry which is preliminary data.</text>
</comment>
<gene>
    <name evidence="1" type="ORF">RJT34_16273</name>
</gene>
<dbReference type="AlphaFoldDB" id="A0AAN9J744"/>
<evidence type="ECO:0000313" key="2">
    <source>
        <dbReference type="Proteomes" id="UP001359559"/>
    </source>
</evidence>
<accession>A0AAN9J744</accession>
<evidence type="ECO:0000313" key="1">
    <source>
        <dbReference type="EMBL" id="KAK7293408.1"/>
    </source>
</evidence>
<proteinExistence type="predicted"/>
<keyword evidence="2" id="KW-1185">Reference proteome</keyword>
<sequence>MGKGFASWRYHAIKISLELYLFFQEQATKEASVVAVKKANEENFENSSEDVLVAKEFFCICYDNCDKV</sequence>
<organism evidence="1 2">
    <name type="scientific">Clitoria ternatea</name>
    <name type="common">Butterfly pea</name>
    <dbReference type="NCBI Taxonomy" id="43366"/>
    <lineage>
        <taxon>Eukaryota</taxon>
        <taxon>Viridiplantae</taxon>
        <taxon>Streptophyta</taxon>
        <taxon>Embryophyta</taxon>
        <taxon>Tracheophyta</taxon>
        <taxon>Spermatophyta</taxon>
        <taxon>Magnoliopsida</taxon>
        <taxon>eudicotyledons</taxon>
        <taxon>Gunneridae</taxon>
        <taxon>Pentapetalae</taxon>
        <taxon>rosids</taxon>
        <taxon>fabids</taxon>
        <taxon>Fabales</taxon>
        <taxon>Fabaceae</taxon>
        <taxon>Papilionoideae</taxon>
        <taxon>50 kb inversion clade</taxon>
        <taxon>NPAAA clade</taxon>
        <taxon>indigoferoid/millettioid clade</taxon>
        <taxon>Phaseoleae</taxon>
        <taxon>Clitoria</taxon>
    </lineage>
</organism>
<dbReference type="Proteomes" id="UP001359559">
    <property type="component" value="Unassembled WGS sequence"/>
</dbReference>
<reference evidence="1 2" key="1">
    <citation type="submission" date="2024-01" db="EMBL/GenBank/DDBJ databases">
        <title>The genomes of 5 underutilized Papilionoideae crops provide insights into root nodulation and disease resistance.</title>
        <authorList>
            <person name="Yuan L."/>
        </authorList>
    </citation>
    <scope>NUCLEOTIDE SEQUENCE [LARGE SCALE GENOMIC DNA]</scope>
    <source>
        <strain evidence="1">LY-2023</strain>
        <tissue evidence="1">Leaf</tissue>
    </source>
</reference>
<protein>
    <submittedName>
        <fullName evidence="1">Uncharacterized protein</fullName>
    </submittedName>
</protein>